<keyword evidence="8" id="KW-1185">Reference proteome</keyword>
<dbReference type="STRING" id="394096.DB31_6531"/>
<comment type="caution">
    <text evidence="7">The sequence shown here is derived from an EMBL/GenBank/DDBJ whole genome shotgun (WGS) entry which is preliminary data.</text>
</comment>
<evidence type="ECO:0000313" key="7">
    <source>
        <dbReference type="EMBL" id="KFE69556.1"/>
    </source>
</evidence>
<dbReference type="InterPro" id="IPR050660">
    <property type="entry name" value="NEK_Ser/Thr_kinase"/>
</dbReference>
<dbReference type="CDD" id="cd14014">
    <property type="entry name" value="STKc_PknB_like"/>
    <property type="match status" value="1"/>
</dbReference>
<sequence>MEISHAVHPASLRPGSLVGPWRLLGLIAQGAQGVVFRVEHSVQPETGPFALKLALRPNDPCFALEIELLSRTVHSNVPRLHDSGRWSSPSGAEYPFFVMDFVEGLPLYSWARLQTRRPRELLRVLAQAASAIQAVHAAGGLHRDIKGDHLLVRPEDGRTVLVGFGSCTYRGAPMLTRQVEHPGTPEYQSPQSQLHQWRHRRHTGARYESTPSDDLYALGVTAYRLATGRYPLIAEDVGTDDDIEDYFSHFPEIVPADALVQLSPELARWIRQMLIVEPEERGTVAEVATGMSLASINEGPEADQPIIAKMPLRPTGPATMIVDSLDDLPWRKKLKNMTMWALIGAGGAGLLAMRPHEPPAAPAEYAQAAEAPAQEAFPSNLGEAALAQPLVTLEYRPHNGITAPLPSEPLPGQRHPPCQGPQIEINGACWYVLGNASPPCGAFAYEWRKRCYVPVGAPPRPSNTGER</sequence>
<dbReference type="RefSeq" id="WP_044186850.1">
    <property type="nucleotide sequence ID" value="NZ_JMCB01000004.1"/>
</dbReference>
<gene>
    <name evidence="7" type="ORF">DB31_6531</name>
</gene>
<dbReference type="AlphaFoldDB" id="A0A085WPE3"/>
<dbReference type="GO" id="GO:0004674">
    <property type="term" value="F:protein serine/threonine kinase activity"/>
    <property type="evidence" value="ECO:0007669"/>
    <property type="project" value="UniProtKB-EC"/>
</dbReference>
<keyword evidence="2" id="KW-0808">Transferase</keyword>
<protein>
    <recommendedName>
        <fullName evidence="1">non-specific serine/threonine protein kinase</fullName>
        <ecNumber evidence="1">2.7.11.1</ecNumber>
    </recommendedName>
</protein>
<proteinExistence type="predicted"/>
<evidence type="ECO:0000313" key="8">
    <source>
        <dbReference type="Proteomes" id="UP000028725"/>
    </source>
</evidence>
<evidence type="ECO:0000256" key="4">
    <source>
        <dbReference type="ARBA" id="ARBA00022777"/>
    </source>
</evidence>
<dbReference type="Gene3D" id="1.10.510.10">
    <property type="entry name" value="Transferase(Phosphotransferase) domain 1"/>
    <property type="match status" value="1"/>
</dbReference>
<dbReference type="Gene3D" id="3.30.200.20">
    <property type="entry name" value="Phosphorylase Kinase, domain 1"/>
    <property type="match status" value="1"/>
</dbReference>
<dbReference type="InterPro" id="IPR000719">
    <property type="entry name" value="Prot_kinase_dom"/>
</dbReference>
<dbReference type="GO" id="GO:0005524">
    <property type="term" value="F:ATP binding"/>
    <property type="evidence" value="ECO:0007669"/>
    <property type="project" value="UniProtKB-KW"/>
</dbReference>
<accession>A0A085WPE3</accession>
<keyword evidence="3" id="KW-0547">Nucleotide-binding</keyword>
<dbReference type="SUPFAM" id="SSF56112">
    <property type="entry name" value="Protein kinase-like (PK-like)"/>
    <property type="match status" value="1"/>
</dbReference>
<name>A0A085WPE3_9BACT</name>
<dbReference type="SMART" id="SM00220">
    <property type="entry name" value="S_TKc"/>
    <property type="match status" value="1"/>
</dbReference>
<evidence type="ECO:0000256" key="5">
    <source>
        <dbReference type="ARBA" id="ARBA00022840"/>
    </source>
</evidence>
<dbReference type="PANTHER" id="PTHR43671">
    <property type="entry name" value="SERINE/THREONINE-PROTEIN KINASE NEK"/>
    <property type="match status" value="1"/>
</dbReference>
<organism evidence="7 8">
    <name type="scientific">Hyalangium minutum</name>
    <dbReference type="NCBI Taxonomy" id="394096"/>
    <lineage>
        <taxon>Bacteria</taxon>
        <taxon>Pseudomonadati</taxon>
        <taxon>Myxococcota</taxon>
        <taxon>Myxococcia</taxon>
        <taxon>Myxococcales</taxon>
        <taxon>Cystobacterineae</taxon>
        <taxon>Archangiaceae</taxon>
        <taxon>Hyalangium</taxon>
    </lineage>
</organism>
<dbReference type="InterPro" id="IPR011009">
    <property type="entry name" value="Kinase-like_dom_sf"/>
</dbReference>
<evidence type="ECO:0000256" key="2">
    <source>
        <dbReference type="ARBA" id="ARBA00022679"/>
    </source>
</evidence>
<feature type="domain" description="Protein kinase" evidence="6">
    <location>
        <begin position="21"/>
        <end position="307"/>
    </location>
</feature>
<evidence type="ECO:0000256" key="1">
    <source>
        <dbReference type="ARBA" id="ARBA00012513"/>
    </source>
</evidence>
<dbReference type="Proteomes" id="UP000028725">
    <property type="component" value="Unassembled WGS sequence"/>
</dbReference>
<evidence type="ECO:0000256" key="3">
    <source>
        <dbReference type="ARBA" id="ARBA00022741"/>
    </source>
</evidence>
<dbReference type="PANTHER" id="PTHR43671:SF13">
    <property type="entry name" value="SERINE_THREONINE-PROTEIN KINASE NEK2"/>
    <property type="match status" value="1"/>
</dbReference>
<reference evidence="7 8" key="1">
    <citation type="submission" date="2014-04" db="EMBL/GenBank/DDBJ databases">
        <title>Genome assembly of Hyalangium minutum DSM 14724.</title>
        <authorList>
            <person name="Sharma G."/>
            <person name="Subramanian S."/>
        </authorList>
    </citation>
    <scope>NUCLEOTIDE SEQUENCE [LARGE SCALE GENOMIC DNA]</scope>
    <source>
        <strain evidence="7 8">DSM 14724</strain>
    </source>
</reference>
<keyword evidence="5" id="KW-0067">ATP-binding</keyword>
<dbReference type="Pfam" id="PF00069">
    <property type="entry name" value="Pkinase"/>
    <property type="match status" value="1"/>
</dbReference>
<dbReference type="EMBL" id="JMCB01000004">
    <property type="protein sequence ID" value="KFE69556.1"/>
    <property type="molecule type" value="Genomic_DNA"/>
</dbReference>
<dbReference type="PROSITE" id="PS50011">
    <property type="entry name" value="PROTEIN_KINASE_DOM"/>
    <property type="match status" value="1"/>
</dbReference>
<keyword evidence="4" id="KW-0418">Kinase</keyword>
<evidence type="ECO:0000259" key="6">
    <source>
        <dbReference type="PROSITE" id="PS50011"/>
    </source>
</evidence>
<dbReference type="OrthoDB" id="9801841at2"/>
<dbReference type="EC" id="2.7.11.1" evidence="1"/>